<protein>
    <submittedName>
        <fullName evidence="3">Cyclic nucleotide-binding domain protein</fullName>
    </submittedName>
</protein>
<dbReference type="GeneID" id="7830792"/>
<dbReference type="OMA" id="QYIENIM"/>
<accession>Q241S7</accession>
<dbReference type="InterPro" id="IPR018488">
    <property type="entry name" value="cNMP-bd_CS"/>
</dbReference>
<evidence type="ECO:0000313" key="4">
    <source>
        <dbReference type="Proteomes" id="UP000009168"/>
    </source>
</evidence>
<organism evidence="3 4">
    <name type="scientific">Tetrahymena thermophila (strain SB210)</name>
    <dbReference type="NCBI Taxonomy" id="312017"/>
    <lineage>
        <taxon>Eukaryota</taxon>
        <taxon>Sar</taxon>
        <taxon>Alveolata</taxon>
        <taxon>Ciliophora</taxon>
        <taxon>Intramacronucleata</taxon>
        <taxon>Oligohymenophorea</taxon>
        <taxon>Hymenostomatida</taxon>
        <taxon>Tetrahymenina</taxon>
        <taxon>Tetrahymenidae</taxon>
        <taxon>Tetrahymena</taxon>
    </lineage>
</organism>
<reference evidence="4" key="1">
    <citation type="journal article" date="2006" name="PLoS Biol.">
        <title>Macronuclear genome sequence of the ciliate Tetrahymena thermophila, a model eukaryote.</title>
        <authorList>
            <person name="Eisen J.A."/>
            <person name="Coyne R.S."/>
            <person name="Wu M."/>
            <person name="Wu D."/>
            <person name="Thiagarajan M."/>
            <person name="Wortman J.R."/>
            <person name="Badger J.H."/>
            <person name="Ren Q."/>
            <person name="Amedeo P."/>
            <person name="Jones K.M."/>
            <person name="Tallon L.J."/>
            <person name="Delcher A.L."/>
            <person name="Salzberg S.L."/>
            <person name="Silva J.C."/>
            <person name="Haas B.J."/>
            <person name="Majoros W.H."/>
            <person name="Farzad M."/>
            <person name="Carlton J.M."/>
            <person name="Smith R.K. Jr."/>
            <person name="Garg J."/>
            <person name="Pearlman R.E."/>
            <person name="Karrer K.M."/>
            <person name="Sun L."/>
            <person name="Manning G."/>
            <person name="Elde N.C."/>
            <person name="Turkewitz A.P."/>
            <person name="Asai D.J."/>
            <person name="Wilkes D.E."/>
            <person name="Wang Y."/>
            <person name="Cai H."/>
            <person name="Collins K."/>
            <person name="Stewart B.A."/>
            <person name="Lee S.R."/>
            <person name="Wilamowska K."/>
            <person name="Weinberg Z."/>
            <person name="Ruzzo W.L."/>
            <person name="Wloga D."/>
            <person name="Gaertig J."/>
            <person name="Frankel J."/>
            <person name="Tsao C.-C."/>
            <person name="Gorovsky M.A."/>
            <person name="Keeling P.J."/>
            <person name="Waller R.F."/>
            <person name="Patron N.J."/>
            <person name="Cherry J.M."/>
            <person name="Stover N.A."/>
            <person name="Krieger C.J."/>
            <person name="del Toro C."/>
            <person name="Ryder H.F."/>
            <person name="Williamson S.C."/>
            <person name="Barbeau R.A."/>
            <person name="Hamilton E.P."/>
            <person name="Orias E."/>
        </authorList>
    </citation>
    <scope>NUCLEOTIDE SEQUENCE [LARGE SCALE GENOMIC DNA]</scope>
    <source>
        <strain evidence="4">SB210</strain>
    </source>
</reference>
<dbReference type="InParanoid" id="Q241S7"/>
<proteinExistence type="predicted"/>
<dbReference type="InterPro" id="IPR000595">
    <property type="entry name" value="cNMP-bd_dom"/>
</dbReference>
<dbReference type="AlphaFoldDB" id="Q241S7"/>
<dbReference type="PANTHER" id="PTHR23011">
    <property type="entry name" value="CYCLIC NUCLEOTIDE-BINDING DOMAIN CONTAINING PROTEIN"/>
    <property type="match status" value="1"/>
</dbReference>
<dbReference type="SUPFAM" id="SSF51206">
    <property type="entry name" value="cAMP-binding domain-like"/>
    <property type="match status" value="2"/>
</dbReference>
<sequence length="716" mass="82853">MKHLISKEDLKNSEEDNTEKTQESQSTAKVKPISVNTQDAKVLIEILQIPAEQRRPEHIQIMKECLRKVKFLQSYQDSTHYAEVLKNLELESWPLDHILFRQGDVADKFYIILNGIIGLYIRTANDADTFIKIDQNKNQNQAVDSSNQQNENEKNMPQQKKENSPNKSVRKSQIIDQKGDNISQNILGVGVREVARLESGDAFGELGLLFNENRTATAVCLDTTNLLVLKKQIFEKYLSQSKNAKISIMVDFYTNLWQMREMLQKDILKLSTKTTLTQCSKNTIIIKQGEKPKGIFFVRNGIVKLVSTLKFRIDYKSNSILDDYKDPTPEEIRLKRYKTIDVQLEEIGNGNVFGDYEVFNNQEIPYTAVSTTDCDILTITLQDLKSCVPLDVYKQFESSIKHYPSSEKIKRQYIENIMWNNYKNDIVQSFNNELVNSVRQANIFQHRLPFLPKVTLDKYQIYDEINQNRQIKKNQKPNNQQNSNNENFTTLNFLQNSDRSLNLEKNSNLNNLSFKASIFNKSSKQIQRKLSVGDDSTPNMNSNNQGNTQRDIKTSILNELSHINKLEKQEDHLNQMLLKQTDMLQHKTKGVDSFQTEIFIHKYNNKKNAKQNLNSKPHSKLVSSRSDTNLLKNKKVYEEKQQKINQNESLQMQKNMIDQLINSGLLIGDSKKLNSIQSNNQDSYPKNLAQNNKSNKYILPRINKQSKVSLLANEIY</sequence>
<dbReference type="OrthoDB" id="312042at2759"/>
<dbReference type="PROSITE" id="PS50042">
    <property type="entry name" value="CNMP_BINDING_3"/>
    <property type="match status" value="2"/>
</dbReference>
<evidence type="ECO:0000259" key="2">
    <source>
        <dbReference type="PROSITE" id="PS50042"/>
    </source>
</evidence>
<dbReference type="Pfam" id="PF00027">
    <property type="entry name" value="cNMP_binding"/>
    <property type="match status" value="1"/>
</dbReference>
<feature type="region of interest" description="Disordered" evidence="1">
    <location>
        <begin position="139"/>
        <end position="173"/>
    </location>
</feature>
<dbReference type="InterPro" id="IPR014710">
    <property type="entry name" value="RmlC-like_jellyroll"/>
</dbReference>
<dbReference type="PANTHER" id="PTHR23011:SF28">
    <property type="entry name" value="CYCLIC NUCLEOTIDE-BINDING DOMAIN CONTAINING PROTEIN"/>
    <property type="match status" value="1"/>
</dbReference>
<dbReference type="RefSeq" id="XP_001022738.1">
    <property type="nucleotide sequence ID" value="XM_001022738.1"/>
</dbReference>
<dbReference type="Proteomes" id="UP000009168">
    <property type="component" value="Unassembled WGS sequence"/>
</dbReference>
<keyword evidence="4" id="KW-1185">Reference proteome</keyword>
<feature type="compositionally biased region" description="Polar residues" evidence="1">
    <location>
        <begin position="139"/>
        <end position="150"/>
    </location>
</feature>
<dbReference type="SMART" id="SM00100">
    <property type="entry name" value="cNMP"/>
    <property type="match status" value="2"/>
</dbReference>
<evidence type="ECO:0000256" key="1">
    <source>
        <dbReference type="SAM" id="MobiDB-lite"/>
    </source>
</evidence>
<dbReference type="Gene3D" id="2.60.120.10">
    <property type="entry name" value="Jelly Rolls"/>
    <property type="match status" value="2"/>
</dbReference>
<feature type="domain" description="Cyclic nucleotide-binding" evidence="2">
    <location>
        <begin position="285"/>
        <end position="385"/>
    </location>
</feature>
<dbReference type="PROSITE" id="PS00889">
    <property type="entry name" value="CNMP_BINDING_2"/>
    <property type="match status" value="1"/>
</dbReference>
<gene>
    <name evidence="3" type="ORF">TTHERM_00630050</name>
</gene>
<feature type="compositionally biased region" description="Basic and acidic residues" evidence="1">
    <location>
        <begin position="151"/>
        <end position="164"/>
    </location>
</feature>
<feature type="domain" description="Cyclic nucleotide-binding" evidence="2">
    <location>
        <begin position="72"/>
        <end position="255"/>
    </location>
</feature>
<dbReference type="HOGENOM" id="CLU_386137_0_0_1"/>
<dbReference type="EMBL" id="GG662532">
    <property type="protein sequence ID" value="EAS02493.1"/>
    <property type="molecule type" value="Genomic_DNA"/>
</dbReference>
<name>Q241S7_TETTS</name>
<feature type="region of interest" description="Disordered" evidence="1">
    <location>
        <begin position="1"/>
        <end position="31"/>
    </location>
</feature>
<dbReference type="InterPro" id="IPR018490">
    <property type="entry name" value="cNMP-bd_dom_sf"/>
</dbReference>
<dbReference type="CDD" id="cd00038">
    <property type="entry name" value="CAP_ED"/>
    <property type="match status" value="2"/>
</dbReference>
<evidence type="ECO:0000313" key="3">
    <source>
        <dbReference type="EMBL" id="EAS02493.1"/>
    </source>
</evidence>
<feature type="compositionally biased region" description="Basic and acidic residues" evidence="1">
    <location>
        <begin position="1"/>
        <end position="22"/>
    </location>
</feature>
<dbReference type="KEGG" id="tet:TTHERM_00630050"/>